<evidence type="ECO:0000313" key="3">
    <source>
        <dbReference type="EMBL" id="AGW13328.1"/>
    </source>
</evidence>
<feature type="transmembrane region" description="Helical" evidence="2">
    <location>
        <begin position="6"/>
        <end position="31"/>
    </location>
</feature>
<dbReference type="STRING" id="1121448.DGI_1484"/>
<name>T2GAK9_MEGG1</name>
<evidence type="ECO:0000313" key="4">
    <source>
        <dbReference type="Proteomes" id="UP000016587"/>
    </source>
</evidence>
<accession>T2GAK9</accession>
<evidence type="ECO:0000256" key="2">
    <source>
        <dbReference type="SAM" id="Phobius"/>
    </source>
</evidence>
<dbReference type="EMBL" id="CP006585">
    <property type="protein sequence ID" value="AGW13328.1"/>
    <property type="molecule type" value="Genomic_DNA"/>
</dbReference>
<dbReference type="PATRIC" id="fig|1121448.10.peg.1482"/>
<sequence>MGGPPMGQLIFGFWLVLVPALVIAGGIWLFIRLFSGGKRQAGDEEARIIQECYERLSQMERRVESLETLLLDAAELRRREREGTE</sequence>
<dbReference type="Proteomes" id="UP000016587">
    <property type="component" value="Chromosome"/>
</dbReference>
<protein>
    <submittedName>
        <fullName evidence="3">Putative phage shock protein</fullName>
    </submittedName>
</protein>
<reference evidence="3 4" key="1">
    <citation type="journal article" date="2013" name="J. Bacteriol.">
        <title>Roles of HynAB and Ech, the only two hydrogenases found in the model sulfate reducer Desulfovibrio gigas.</title>
        <authorList>
            <person name="Morais-Silva F.O."/>
            <person name="Santos C.I."/>
            <person name="Rodrigues R."/>
            <person name="Pereira I.A."/>
            <person name="Rodrigues-Pousada C."/>
        </authorList>
    </citation>
    <scope>NUCLEOTIDE SEQUENCE [LARGE SCALE GENOMIC DNA]</scope>
    <source>
        <strain evidence="4">ATCC 19364 / DSM 1382 / NCIMB 9332 / VKM B-1759</strain>
    </source>
</reference>
<proteinExistence type="predicted"/>
<gene>
    <name evidence="3" type="ORF">DGI_1484</name>
</gene>
<dbReference type="KEGG" id="dgg:DGI_1484"/>
<feature type="coiled-coil region" evidence="1">
    <location>
        <begin position="49"/>
        <end position="76"/>
    </location>
</feature>
<keyword evidence="4" id="KW-1185">Reference proteome</keyword>
<keyword evidence="2" id="KW-0472">Membrane</keyword>
<dbReference type="HOGENOM" id="CLU_2507224_0_0_7"/>
<keyword evidence="2" id="KW-1133">Transmembrane helix</keyword>
<evidence type="ECO:0000256" key="1">
    <source>
        <dbReference type="SAM" id="Coils"/>
    </source>
</evidence>
<keyword evidence="1" id="KW-0175">Coiled coil</keyword>
<dbReference type="AlphaFoldDB" id="T2GAK9"/>
<keyword evidence="2" id="KW-0812">Transmembrane</keyword>
<organism evidence="3 4">
    <name type="scientific">Megalodesulfovibrio gigas (strain ATCC 19364 / DSM 1382 / NCIMB 9332 / VKM B-1759)</name>
    <name type="common">Desulfovibrio gigas</name>
    <dbReference type="NCBI Taxonomy" id="1121448"/>
    <lineage>
        <taxon>Bacteria</taxon>
        <taxon>Pseudomonadati</taxon>
        <taxon>Thermodesulfobacteriota</taxon>
        <taxon>Desulfovibrionia</taxon>
        <taxon>Desulfovibrionales</taxon>
        <taxon>Desulfovibrionaceae</taxon>
        <taxon>Megalodesulfovibrio</taxon>
    </lineage>
</organism>
<reference evidence="4" key="2">
    <citation type="submission" date="2013-07" db="EMBL/GenBank/DDBJ databases">
        <authorList>
            <person name="Morais-Silva F.O."/>
            <person name="Rezende A.M."/>
            <person name="Pimentel C."/>
            <person name="Resende D.M."/>
            <person name="Santos C.I."/>
            <person name="Clemente C."/>
            <person name="de Oliveira L.M."/>
            <person name="da Silva S.M."/>
            <person name="Costa D.A."/>
            <person name="Varela-Raposo A."/>
            <person name="Horacio E.C.A."/>
            <person name="Matos M."/>
            <person name="Flores O."/>
            <person name="Ruiz J.C."/>
            <person name="Rodrigues-Pousada C."/>
        </authorList>
    </citation>
    <scope>NUCLEOTIDE SEQUENCE [LARGE SCALE GENOMIC DNA]</scope>
    <source>
        <strain evidence="4">ATCC 19364 / DSM 1382 / NCIMB 9332 / VKM B-1759</strain>
    </source>
</reference>